<dbReference type="InParanoid" id="M1BRR0"/>
<dbReference type="Proteomes" id="UP000011115">
    <property type="component" value="Unassembled WGS sequence"/>
</dbReference>
<dbReference type="Gramene" id="PGSC0003DMT400051432">
    <property type="protein sequence ID" value="PGSC0003DMT400051432"/>
    <property type="gene ID" value="PGSC0003DMG400019978"/>
</dbReference>
<reference evidence="2" key="1">
    <citation type="journal article" date="2011" name="Nature">
        <title>Genome sequence and analysis of the tuber crop potato.</title>
        <authorList>
            <consortium name="The Potato Genome Sequencing Consortium"/>
        </authorList>
    </citation>
    <scope>NUCLEOTIDE SEQUENCE [LARGE SCALE GENOMIC DNA]</scope>
    <source>
        <strain evidence="2">cv. DM1-3 516 R44</strain>
    </source>
</reference>
<dbReference type="AlphaFoldDB" id="M1BRR0"/>
<keyword evidence="2" id="KW-1185">Reference proteome</keyword>
<organism evidence="1 2">
    <name type="scientific">Solanum tuberosum</name>
    <name type="common">Potato</name>
    <dbReference type="NCBI Taxonomy" id="4113"/>
    <lineage>
        <taxon>Eukaryota</taxon>
        <taxon>Viridiplantae</taxon>
        <taxon>Streptophyta</taxon>
        <taxon>Embryophyta</taxon>
        <taxon>Tracheophyta</taxon>
        <taxon>Spermatophyta</taxon>
        <taxon>Magnoliopsida</taxon>
        <taxon>eudicotyledons</taxon>
        <taxon>Gunneridae</taxon>
        <taxon>Pentapetalae</taxon>
        <taxon>asterids</taxon>
        <taxon>lamiids</taxon>
        <taxon>Solanales</taxon>
        <taxon>Solanaceae</taxon>
        <taxon>Solanoideae</taxon>
        <taxon>Solaneae</taxon>
        <taxon>Solanum</taxon>
    </lineage>
</organism>
<evidence type="ECO:0000313" key="1">
    <source>
        <dbReference type="EnsemblPlants" id="PGSC0003DMT400051432"/>
    </source>
</evidence>
<reference evidence="1" key="2">
    <citation type="submission" date="2015-06" db="UniProtKB">
        <authorList>
            <consortium name="EnsemblPlants"/>
        </authorList>
    </citation>
    <scope>IDENTIFICATION</scope>
    <source>
        <strain evidence="1">DM1-3 516 R44</strain>
    </source>
</reference>
<accession>M1BRR0</accession>
<dbReference type="HOGENOM" id="CLU_2745017_0_0_1"/>
<dbReference type="EnsemblPlants" id="PGSC0003DMT400026664">
    <property type="protein sequence ID" value="PGSC0003DMT400026664"/>
    <property type="gene ID" value="PGSC0003DMG400010303"/>
</dbReference>
<name>M1BRR0_SOLTU</name>
<evidence type="ECO:0000313" key="2">
    <source>
        <dbReference type="Proteomes" id="UP000011115"/>
    </source>
</evidence>
<sequence>MNWTFQDRSTPSHSSWHAFYAKELLDQMDLHRDFQLHGTRLVVLDFTKPIKMKGSRTSAFCFAAYDIMVLW</sequence>
<dbReference type="EnsemblPlants" id="PGSC0003DMT400051432">
    <property type="protein sequence ID" value="PGSC0003DMT400051432"/>
    <property type="gene ID" value="PGSC0003DMG400019978"/>
</dbReference>
<protein>
    <submittedName>
        <fullName evidence="1">Uncharacterized protein</fullName>
    </submittedName>
</protein>
<dbReference type="PaxDb" id="4113-PGSC0003DMT400026664"/>
<dbReference type="Gramene" id="PGSC0003DMT400026664">
    <property type="protein sequence ID" value="PGSC0003DMT400026664"/>
    <property type="gene ID" value="PGSC0003DMG400010303"/>
</dbReference>
<proteinExistence type="predicted"/>